<dbReference type="GO" id="GO:0046872">
    <property type="term" value="F:metal ion binding"/>
    <property type="evidence" value="ECO:0007669"/>
    <property type="project" value="UniProtKB-KW"/>
</dbReference>
<dbReference type="InterPro" id="IPR032879">
    <property type="entry name" value="FixG_C"/>
</dbReference>
<dbReference type="Pfam" id="PF12801">
    <property type="entry name" value="Fer4_5"/>
    <property type="match status" value="1"/>
</dbReference>
<evidence type="ECO:0000256" key="3">
    <source>
        <dbReference type="ARBA" id="ARBA00022723"/>
    </source>
</evidence>
<dbReference type="InterPro" id="IPR017900">
    <property type="entry name" value="4Fe4S_Fe_S_CS"/>
</dbReference>
<keyword evidence="10" id="KW-1185">Reference proteome</keyword>
<feature type="transmembrane region" description="Helical" evidence="7">
    <location>
        <begin position="342"/>
        <end position="360"/>
    </location>
</feature>
<keyword evidence="1" id="KW-0813">Transport</keyword>
<keyword evidence="4" id="KW-0249">Electron transport</keyword>
<evidence type="ECO:0000256" key="4">
    <source>
        <dbReference type="ARBA" id="ARBA00022982"/>
    </source>
</evidence>
<accession>A0A2W7TMI2</accession>
<keyword evidence="7" id="KW-1133">Transmembrane helix</keyword>
<evidence type="ECO:0000256" key="6">
    <source>
        <dbReference type="ARBA" id="ARBA00023014"/>
    </source>
</evidence>
<dbReference type="GO" id="GO:0005886">
    <property type="term" value="C:plasma membrane"/>
    <property type="evidence" value="ECO:0007669"/>
    <property type="project" value="TreeGrafter"/>
</dbReference>
<dbReference type="PANTHER" id="PTHR30176">
    <property type="entry name" value="FERREDOXIN-TYPE PROTEIN NAPH"/>
    <property type="match status" value="1"/>
</dbReference>
<evidence type="ECO:0000313" key="10">
    <source>
        <dbReference type="Proteomes" id="UP000249720"/>
    </source>
</evidence>
<gene>
    <name evidence="9" type="ORF">LX80_00598</name>
</gene>
<dbReference type="InterPro" id="IPR009051">
    <property type="entry name" value="Helical_ferredxn"/>
</dbReference>
<evidence type="ECO:0000256" key="5">
    <source>
        <dbReference type="ARBA" id="ARBA00023004"/>
    </source>
</evidence>
<dbReference type="InterPro" id="IPR051684">
    <property type="entry name" value="Electron_Trans/Redox"/>
</dbReference>
<keyword evidence="5" id="KW-0408">Iron</keyword>
<evidence type="ECO:0000313" key="9">
    <source>
        <dbReference type="EMBL" id="PZX64402.1"/>
    </source>
</evidence>
<keyword evidence="6" id="KW-0411">Iron-sulfur</keyword>
<name>A0A2W7TMI2_9BACT</name>
<dbReference type="Gene3D" id="2.60.40.10">
    <property type="entry name" value="Immunoglobulins"/>
    <property type="match status" value="1"/>
</dbReference>
<dbReference type="PROSITE" id="PS51379">
    <property type="entry name" value="4FE4S_FER_2"/>
    <property type="match status" value="1"/>
</dbReference>
<dbReference type="SUPFAM" id="SSF54862">
    <property type="entry name" value="4Fe-4S ferredoxins"/>
    <property type="match status" value="1"/>
</dbReference>
<proteinExistence type="predicted"/>
<keyword evidence="2" id="KW-0004">4Fe-4S</keyword>
<dbReference type="RefSeq" id="WP_111293586.1">
    <property type="nucleotide sequence ID" value="NZ_QKZV01000002.1"/>
</dbReference>
<feature type="transmembrane region" description="Helical" evidence="7">
    <location>
        <begin position="200"/>
        <end position="220"/>
    </location>
</feature>
<evidence type="ECO:0000256" key="2">
    <source>
        <dbReference type="ARBA" id="ARBA00022485"/>
    </source>
</evidence>
<evidence type="ECO:0000256" key="1">
    <source>
        <dbReference type="ARBA" id="ARBA00022448"/>
    </source>
</evidence>
<dbReference type="EMBL" id="QKZV01000002">
    <property type="protein sequence ID" value="PZX64402.1"/>
    <property type="molecule type" value="Genomic_DNA"/>
</dbReference>
<protein>
    <submittedName>
        <fullName evidence="9">Cytochrome c oxidase accessory protein FixG</fullName>
    </submittedName>
</protein>
<dbReference type="Gene3D" id="1.10.1060.10">
    <property type="entry name" value="Alpha-helical ferredoxin"/>
    <property type="match status" value="1"/>
</dbReference>
<dbReference type="InterPro" id="IPR014116">
    <property type="entry name" value="Cyt_c_oxidase_cbb3_FixG"/>
</dbReference>
<feature type="domain" description="4Fe-4S ferredoxin-type" evidence="8">
    <location>
        <begin position="262"/>
        <end position="291"/>
    </location>
</feature>
<feature type="transmembrane region" description="Helical" evidence="7">
    <location>
        <begin position="165"/>
        <end position="188"/>
    </location>
</feature>
<dbReference type="InterPro" id="IPR017896">
    <property type="entry name" value="4Fe4S_Fe-S-bd"/>
</dbReference>
<evidence type="ECO:0000256" key="7">
    <source>
        <dbReference type="SAM" id="Phobius"/>
    </source>
</evidence>
<dbReference type="PANTHER" id="PTHR30176:SF3">
    <property type="entry name" value="FERREDOXIN-TYPE PROTEIN NAPH"/>
    <property type="match status" value="1"/>
</dbReference>
<organism evidence="9 10">
    <name type="scientific">Hydrotalea sandarakina</name>
    <dbReference type="NCBI Taxonomy" id="1004304"/>
    <lineage>
        <taxon>Bacteria</taxon>
        <taxon>Pseudomonadati</taxon>
        <taxon>Bacteroidota</taxon>
        <taxon>Chitinophagia</taxon>
        <taxon>Chitinophagales</taxon>
        <taxon>Chitinophagaceae</taxon>
        <taxon>Hydrotalea</taxon>
    </lineage>
</organism>
<comment type="caution">
    <text evidence="9">The sequence shown here is derived from an EMBL/GenBank/DDBJ whole genome shotgun (WGS) entry which is preliminary data.</text>
</comment>
<feature type="transmembrane region" description="Helical" evidence="7">
    <location>
        <begin position="45"/>
        <end position="63"/>
    </location>
</feature>
<dbReference type="AlphaFoldDB" id="A0A2W7TMI2"/>
<evidence type="ECO:0000259" key="8">
    <source>
        <dbReference type="PROSITE" id="PS51379"/>
    </source>
</evidence>
<feature type="transmembrane region" description="Helical" evidence="7">
    <location>
        <begin position="90"/>
        <end position="116"/>
    </location>
</feature>
<keyword evidence="7" id="KW-0812">Transmembrane</keyword>
<dbReference type="PROSITE" id="PS00198">
    <property type="entry name" value="4FE4S_FER_1"/>
    <property type="match status" value="1"/>
</dbReference>
<dbReference type="Proteomes" id="UP000249720">
    <property type="component" value="Unassembled WGS sequence"/>
</dbReference>
<dbReference type="Pfam" id="PF13746">
    <property type="entry name" value="Fer4_18"/>
    <property type="match status" value="1"/>
</dbReference>
<keyword evidence="3" id="KW-0479">Metal-binding</keyword>
<dbReference type="Pfam" id="PF11614">
    <property type="entry name" value="FixG_C"/>
    <property type="match status" value="1"/>
</dbReference>
<dbReference type="InterPro" id="IPR013783">
    <property type="entry name" value="Ig-like_fold"/>
</dbReference>
<dbReference type="NCBIfam" id="TIGR02745">
    <property type="entry name" value="ccoG_rdxA_fixG"/>
    <property type="match status" value="1"/>
</dbReference>
<reference evidence="9 10" key="1">
    <citation type="submission" date="2018-06" db="EMBL/GenBank/DDBJ databases">
        <title>Genomic Encyclopedia of Archaeal and Bacterial Type Strains, Phase II (KMG-II): from individual species to whole genera.</title>
        <authorList>
            <person name="Goeker M."/>
        </authorList>
    </citation>
    <scope>NUCLEOTIDE SEQUENCE [LARGE SCALE GENOMIC DNA]</scope>
    <source>
        <strain evidence="9 10">DSM 23241</strain>
    </source>
</reference>
<dbReference type="OrthoDB" id="9811700at2"/>
<keyword evidence="7" id="KW-0472">Membrane</keyword>
<dbReference type="GO" id="GO:0051539">
    <property type="term" value="F:4 iron, 4 sulfur cluster binding"/>
    <property type="evidence" value="ECO:0007669"/>
    <property type="project" value="UniProtKB-KW"/>
</dbReference>
<sequence>MSNIEHINEPVSESFRDRIATVDAEGKRKWVYAYKPKGKFYNIRTWLSIFYFIIFFGMPFIQIDGRPLFMFNIPEGKFILFTKIFWPQDFFIFGLTMITFVFFVVLFTAAFGRLFCGWACPQTNFMEMMFRKIEFLILGDAPAQRQLHNAPWTGKKIFKVGLKHIVFYLLSFIIANFFLAYIIGMPALLKIITGPVSEHIVGFASILIFSGVFYGVYAFFREQACTVVCPYGRLQSVLLDKNSMIVAYDYKRGEPRGNFKKATSATQPLGDCIDCFQCVKVCPTGIDIRNGVQMECVGCTACIDACNNVMEKIGKPKGLIRYASENSIANGIPLKYTSRMKFYTLLCGIVLVVLSTILASRKDVDATIIRTPGILYQERGNDSISNLYNIKVVNKTTKNVELQLQLHQLNGKIDIIGKPYVLVPKEGQGSGEFFITLPKSIIKERSSHIKIDLLSNHQKIATLKTNFLGPVND</sequence>